<dbReference type="Proteomes" id="UP000001064">
    <property type="component" value="Unassembled WGS sequence"/>
</dbReference>
<dbReference type="KEGG" id="dpp:DICPUDRAFT_25072"/>
<dbReference type="GO" id="GO:0006520">
    <property type="term" value="P:amino acid metabolic process"/>
    <property type="evidence" value="ECO:0000318"/>
    <property type="project" value="GO_Central"/>
</dbReference>
<dbReference type="EMBL" id="GL870942">
    <property type="protein sequence ID" value="EGC40476.1"/>
    <property type="molecule type" value="Genomic_DNA"/>
</dbReference>
<dbReference type="PANTHER" id="PTHR43795:SF39">
    <property type="entry name" value="AMINOTRANSFERASE CLASS I_CLASSII DOMAIN-CONTAINING PROTEIN"/>
    <property type="match status" value="1"/>
</dbReference>
<dbReference type="SMR" id="F0Z6E9"/>
<dbReference type="PANTHER" id="PTHR43795">
    <property type="entry name" value="BIFUNCTIONAL ASPARTATE AMINOTRANSFERASE AND GLUTAMATE/ASPARTATE-PREPHENATE AMINOTRANSFERASE-RELATED"/>
    <property type="match status" value="1"/>
</dbReference>
<dbReference type="RefSeq" id="XP_003283023.1">
    <property type="nucleotide sequence ID" value="XM_003282975.1"/>
</dbReference>
<keyword evidence="1" id="KW-0663">Pyridoxal phosphate</keyword>
<dbReference type="OrthoDB" id="691673at2759"/>
<proteinExistence type="predicted"/>
<dbReference type="GeneID" id="10503406"/>
<protein>
    <recommendedName>
        <fullName evidence="2">Aminotransferase class I/classII large domain-containing protein</fullName>
    </recommendedName>
</protein>
<evidence type="ECO:0000313" key="3">
    <source>
        <dbReference type="EMBL" id="EGC40476.1"/>
    </source>
</evidence>
<keyword evidence="4" id="KW-1185">Reference proteome</keyword>
<dbReference type="InterPro" id="IPR004839">
    <property type="entry name" value="Aminotransferase_I/II_large"/>
</dbReference>
<dbReference type="InParanoid" id="F0Z6E9"/>
<dbReference type="eggNOG" id="KOG0256">
    <property type="taxonomic scope" value="Eukaryota"/>
</dbReference>
<dbReference type="Gene3D" id="3.40.640.10">
    <property type="entry name" value="Type I PLP-dependent aspartate aminotransferase-like (Major domain)"/>
    <property type="match status" value="1"/>
</dbReference>
<dbReference type="STRING" id="5786.F0Z6E9"/>
<reference evidence="4" key="1">
    <citation type="journal article" date="2011" name="Genome Biol.">
        <title>Comparative genomics of the social amoebae Dictyostelium discoideum and Dictyostelium purpureum.</title>
        <authorList>
            <consortium name="US DOE Joint Genome Institute (JGI-PGF)"/>
            <person name="Sucgang R."/>
            <person name="Kuo A."/>
            <person name="Tian X."/>
            <person name="Salerno W."/>
            <person name="Parikh A."/>
            <person name="Feasley C.L."/>
            <person name="Dalin E."/>
            <person name="Tu H."/>
            <person name="Huang E."/>
            <person name="Barry K."/>
            <person name="Lindquist E."/>
            <person name="Shapiro H."/>
            <person name="Bruce D."/>
            <person name="Schmutz J."/>
            <person name="Salamov A."/>
            <person name="Fey P."/>
            <person name="Gaudet P."/>
            <person name="Anjard C."/>
            <person name="Babu M.M."/>
            <person name="Basu S."/>
            <person name="Bushmanova Y."/>
            <person name="van der Wel H."/>
            <person name="Katoh-Kurasawa M."/>
            <person name="Dinh C."/>
            <person name="Coutinho P.M."/>
            <person name="Saito T."/>
            <person name="Elias M."/>
            <person name="Schaap P."/>
            <person name="Kay R.R."/>
            <person name="Henrissat B."/>
            <person name="Eichinger L."/>
            <person name="Rivero F."/>
            <person name="Putnam N.H."/>
            <person name="West C.M."/>
            <person name="Loomis W.F."/>
            <person name="Chisholm R.L."/>
            <person name="Shaulsky G."/>
            <person name="Strassmann J.E."/>
            <person name="Queller D.C."/>
            <person name="Kuspa A."/>
            <person name="Grigoriev I.V."/>
        </authorList>
    </citation>
    <scope>NUCLEOTIDE SEQUENCE [LARGE SCALE GENOMIC DNA]</scope>
    <source>
        <strain evidence="4">QSDP1</strain>
    </source>
</reference>
<accession>F0Z6E9</accession>
<dbReference type="OMA" id="PYYGTFV"/>
<dbReference type="Gene3D" id="3.90.1150.10">
    <property type="entry name" value="Aspartate Aminotransferase, domain 1"/>
    <property type="match status" value="1"/>
</dbReference>
<gene>
    <name evidence="3" type="ORF">DICPUDRAFT_25072</name>
</gene>
<feature type="domain" description="Aminotransferase class I/classII large" evidence="2">
    <location>
        <begin position="54"/>
        <end position="448"/>
    </location>
</feature>
<dbReference type="PRINTS" id="PR00753">
    <property type="entry name" value="ACCSYNTHASE"/>
</dbReference>
<evidence type="ECO:0000256" key="1">
    <source>
        <dbReference type="ARBA" id="ARBA00022898"/>
    </source>
</evidence>
<dbReference type="InterPro" id="IPR015422">
    <property type="entry name" value="PyrdxlP-dep_Trfase_small"/>
</dbReference>
<sequence>MDLGFNVKEFSKNGLRVLNTPSCNNKISMAHYTAMSDLYDPKTNKNGYISLGIAENVLSFDVMNDKLKHDPNFCQKHTQYCDLGGFVECRKAVADLLQNYIFKTKPQDPKNSVTWNQVLVSNGATPLLENLFNLFCDEGECAIIPSPLFPNFIPFANQRFGVKVIPAKTEVYDRESNELIDFKIDLDVFDELYRKNKVKMVVLNNPNNPTGFIFPSNEIKKVVDWCRKKRVHLLSDEIYALSIFDHHDEDKMQGVLEQSNGSSLIKTNSFYSLYDICKGDMGDYCHIVSGFSKDFCINGFRAGYFYSQNPNVLKYMLVTSNYYCCSTLVQSALINIISDKIYLENYLKENQKRLKESYDFAVKYLNEFNIPFLKSSSGLFISLDLRACLPSFPIDENDKFSQEIKIWDHLFENKIIVNPGKLCYFNDPGFFRLIFTLPNDFVYEGIKRISEVYNKLKKT</sequence>
<dbReference type="CDD" id="cd00609">
    <property type="entry name" value="AAT_like"/>
    <property type="match status" value="1"/>
</dbReference>
<dbReference type="GO" id="GO:0030170">
    <property type="term" value="F:pyridoxal phosphate binding"/>
    <property type="evidence" value="ECO:0007669"/>
    <property type="project" value="InterPro"/>
</dbReference>
<dbReference type="InterPro" id="IPR050478">
    <property type="entry name" value="Ethylene_sulfur-biosynth"/>
</dbReference>
<dbReference type="InterPro" id="IPR015421">
    <property type="entry name" value="PyrdxlP-dep_Trfase_major"/>
</dbReference>
<name>F0Z6E9_DICPU</name>
<dbReference type="GO" id="GO:0008483">
    <property type="term" value="F:transaminase activity"/>
    <property type="evidence" value="ECO:0000318"/>
    <property type="project" value="GO_Central"/>
</dbReference>
<evidence type="ECO:0000259" key="2">
    <source>
        <dbReference type="Pfam" id="PF00155"/>
    </source>
</evidence>
<dbReference type="InterPro" id="IPR015424">
    <property type="entry name" value="PyrdxlP-dep_Trfase"/>
</dbReference>
<dbReference type="Pfam" id="PF00155">
    <property type="entry name" value="Aminotran_1_2"/>
    <property type="match status" value="1"/>
</dbReference>
<organism evidence="3 4">
    <name type="scientific">Dictyostelium purpureum</name>
    <name type="common">Slime mold</name>
    <dbReference type="NCBI Taxonomy" id="5786"/>
    <lineage>
        <taxon>Eukaryota</taxon>
        <taxon>Amoebozoa</taxon>
        <taxon>Evosea</taxon>
        <taxon>Eumycetozoa</taxon>
        <taxon>Dictyostelia</taxon>
        <taxon>Dictyosteliales</taxon>
        <taxon>Dictyosteliaceae</taxon>
        <taxon>Dictyostelium</taxon>
    </lineage>
</organism>
<evidence type="ECO:0000313" key="4">
    <source>
        <dbReference type="Proteomes" id="UP000001064"/>
    </source>
</evidence>
<dbReference type="AlphaFoldDB" id="F0Z6E9"/>
<dbReference type="SUPFAM" id="SSF53383">
    <property type="entry name" value="PLP-dependent transferases"/>
    <property type="match status" value="1"/>
</dbReference>
<dbReference type="VEuPathDB" id="AmoebaDB:DICPUDRAFT_25072"/>